<dbReference type="InterPro" id="IPR011333">
    <property type="entry name" value="SKP1/BTB/POZ_sf"/>
</dbReference>
<dbReference type="EMBL" id="ML119656">
    <property type="protein sequence ID" value="RPA84990.1"/>
    <property type="molecule type" value="Genomic_DNA"/>
</dbReference>
<feature type="region of interest" description="Disordered" evidence="1">
    <location>
        <begin position="1"/>
        <end position="64"/>
    </location>
</feature>
<feature type="compositionally biased region" description="Low complexity" evidence="1">
    <location>
        <begin position="40"/>
        <end position="56"/>
    </location>
</feature>
<evidence type="ECO:0000313" key="3">
    <source>
        <dbReference type="EMBL" id="RPA84990.1"/>
    </source>
</evidence>
<dbReference type="Proteomes" id="UP000275078">
    <property type="component" value="Unassembled WGS sequence"/>
</dbReference>
<dbReference type="OrthoDB" id="6359816at2759"/>
<dbReference type="SUPFAM" id="SSF54695">
    <property type="entry name" value="POZ domain"/>
    <property type="match status" value="1"/>
</dbReference>
<sequence length="416" mass="47110">MDLTNMLNPSASPSPTPGPSSPARKTRASSKVTKPSTSNRKPSTTATTAATAALRAPPRPKPAESLHAASLRLLQTRAYSDIVLKCEDETFHLHRSIVCPQSDFFSGCMDSGMKESTDGVVTLQEDAVDDVAKMVMFFYTGWYDEASTGTGITDPGDSEEQKDMREKVLDLKLEAVYREYQEDAEPRKRTDDEIHADPLCVNIRLFGMGRKYGIPGLCKLAMEKVKRYVRAVRLEHAGTAGVVGQFTRVLDALELMLEVCDMDKEEEFIDILGRPFAREIPGLIKEAPEKWGQLQERGMKNHALQEYLFFWSNMETHLRLRTMRSEKSRGRAQLYRAFEGLEKNFTDLLERIEGTVDWEVCNDDGCEGEMFPIMSTNHHAFSDGIPNCELLLECQECGRTAEWEEVYNEEQQQIYY</sequence>
<protein>
    <recommendedName>
        <fullName evidence="2">BTB domain-containing protein</fullName>
    </recommendedName>
</protein>
<dbReference type="Pfam" id="PF00651">
    <property type="entry name" value="BTB"/>
    <property type="match status" value="1"/>
</dbReference>
<name>A0A3N4ILH8_ASCIM</name>
<accession>A0A3N4ILH8</accession>
<dbReference type="InterPro" id="IPR000210">
    <property type="entry name" value="BTB/POZ_dom"/>
</dbReference>
<dbReference type="STRING" id="1160509.A0A3N4ILH8"/>
<dbReference type="CDD" id="cd18186">
    <property type="entry name" value="BTB_POZ_ZBTB_KLHL-like"/>
    <property type="match status" value="1"/>
</dbReference>
<feature type="compositionally biased region" description="Polar residues" evidence="1">
    <location>
        <begin position="29"/>
        <end position="39"/>
    </location>
</feature>
<feature type="domain" description="BTB" evidence="2">
    <location>
        <begin position="80"/>
        <end position="147"/>
    </location>
</feature>
<gene>
    <name evidence="3" type="ORF">BJ508DRAFT_412403</name>
</gene>
<organism evidence="3 4">
    <name type="scientific">Ascobolus immersus RN42</name>
    <dbReference type="NCBI Taxonomy" id="1160509"/>
    <lineage>
        <taxon>Eukaryota</taxon>
        <taxon>Fungi</taxon>
        <taxon>Dikarya</taxon>
        <taxon>Ascomycota</taxon>
        <taxon>Pezizomycotina</taxon>
        <taxon>Pezizomycetes</taxon>
        <taxon>Pezizales</taxon>
        <taxon>Ascobolaceae</taxon>
        <taxon>Ascobolus</taxon>
    </lineage>
</organism>
<keyword evidence="4" id="KW-1185">Reference proteome</keyword>
<dbReference type="AlphaFoldDB" id="A0A3N4ILH8"/>
<dbReference type="PANTHER" id="PTHR47843:SF5">
    <property type="entry name" value="BTB_POZ DOMAIN PROTEIN"/>
    <property type="match status" value="1"/>
</dbReference>
<dbReference type="Gene3D" id="3.30.710.10">
    <property type="entry name" value="Potassium Channel Kv1.1, Chain A"/>
    <property type="match status" value="1"/>
</dbReference>
<proteinExistence type="predicted"/>
<reference evidence="3 4" key="1">
    <citation type="journal article" date="2018" name="Nat. Ecol. Evol.">
        <title>Pezizomycetes genomes reveal the molecular basis of ectomycorrhizal truffle lifestyle.</title>
        <authorList>
            <person name="Murat C."/>
            <person name="Payen T."/>
            <person name="Noel B."/>
            <person name="Kuo A."/>
            <person name="Morin E."/>
            <person name="Chen J."/>
            <person name="Kohler A."/>
            <person name="Krizsan K."/>
            <person name="Balestrini R."/>
            <person name="Da Silva C."/>
            <person name="Montanini B."/>
            <person name="Hainaut M."/>
            <person name="Levati E."/>
            <person name="Barry K.W."/>
            <person name="Belfiori B."/>
            <person name="Cichocki N."/>
            <person name="Clum A."/>
            <person name="Dockter R.B."/>
            <person name="Fauchery L."/>
            <person name="Guy J."/>
            <person name="Iotti M."/>
            <person name="Le Tacon F."/>
            <person name="Lindquist E.A."/>
            <person name="Lipzen A."/>
            <person name="Malagnac F."/>
            <person name="Mello A."/>
            <person name="Molinier V."/>
            <person name="Miyauchi S."/>
            <person name="Poulain J."/>
            <person name="Riccioni C."/>
            <person name="Rubini A."/>
            <person name="Sitrit Y."/>
            <person name="Splivallo R."/>
            <person name="Traeger S."/>
            <person name="Wang M."/>
            <person name="Zifcakova L."/>
            <person name="Wipf D."/>
            <person name="Zambonelli A."/>
            <person name="Paolocci F."/>
            <person name="Nowrousian M."/>
            <person name="Ottonello S."/>
            <person name="Baldrian P."/>
            <person name="Spatafora J.W."/>
            <person name="Henrissat B."/>
            <person name="Nagy L.G."/>
            <person name="Aury J.M."/>
            <person name="Wincker P."/>
            <person name="Grigoriev I.V."/>
            <person name="Bonfante P."/>
            <person name="Martin F.M."/>
        </authorList>
    </citation>
    <scope>NUCLEOTIDE SEQUENCE [LARGE SCALE GENOMIC DNA]</scope>
    <source>
        <strain evidence="3 4">RN42</strain>
    </source>
</reference>
<evidence type="ECO:0000259" key="2">
    <source>
        <dbReference type="PROSITE" id="PS50097"/>
    </source>
</evidence>
<evidence type="ECO:0000313" key="4">
    <source>
        <dbReference type="Proteomes" id="UP000275078"/>
    </source>
</evidence>
<dbReference type="PROSITE" id="PS50097">
    <property type="entry name" value="BTB"/>
    <property type="match status" value="1"/>
</dbReference>
<dbReference type="PANTHER" id="PTHR47843">
    <property type="entry name" value="BTB DOMAIN-CONTAINING PROTEIN-RELATED"/>
    <property type="match status" value="1"/>
</dbReference>
<evidence type="ECO:0000256" key="1">
    <source>
        <dbReference type="SAM" id="MobiDB-lite"/>
    </source>
</evidence>